<dbReference type="SUPFAM" id="SSF53850">
    <property type="entry name" value="Periplasmic binding protein-like II"/>
    <property type="match status" value="1"/>
</dbReference>
<dbReference type="OrthoDB" id="196624at2"/>
<proteinExistence type="inferred from homology"/>
<dbReference type="PANTHER" id="PTHR30126:SF91">
    <property type="entry name" value="LYSR FAMILY TRANSCRIPTIONAL REGULATOR"/>
    <property type="match status" value="1"/>
</dbReference>
<evidence type="ECO:0000259" key="5">
    <source>
        <dbReference type="PROSITE" id="PS50931"/>
    </source>
</evidence>
<gene>
    <name evidence="6" type="ORF">EA797_08855</name>
</gene>
<keyword evidence="7" id="KW-1185">Reference proteome</keyword>
<dbReference type="Pfam" id="PF03466">
    <property type="entry name" value="LysR_substrate"/>
    <property type="match status" value="1"/>
</dbReference>
<reference evidence="6 7" key="1">
    <citation type="submission" date="2018-10" db="EMBL/GenBank/DDBJ databases">
        <title>Pseudomonas zhaodongensis NEAU-ST5-21(T) genome.</title>
        <authorList>
            <person name="Peng J."/>
            <person name="Liu Z.-P."/>
        </authorList>
    </citation>
    <scope>NUCLEOTIDE SEQUENCE [LARGE SCALE GENOMIC DNA]</scope>
    <source>
        <strain evidence="6 7">NEAU-ST5-21</strain>
    </source>
</reference>
<evidence type="ECO:0000256" key="2">
    <source>
        <dbReference type="ARBA" id="ARBA00023015"/>
    </source>
</evidence>
<dbReference type="Gene3D" id="3.40.190.290">
    <property type="match status" value="1"/>
</dbReference>
<dbReference type="InterPro" id="IPR036388">
    <property type="entry name" value="WH-like_DNA-bd_sf"/>
</dbReference>
<dbReference type="CDD" id="cd05466">
    <property type="entry name" value="PBP2_LTTR_substrate"/>
    <property type="match status" value="1"/>
</dbReference>
<dbReference type="FunFam" id="1.10.10.10:FF:000001">
    <property type="entry name" value="LysR family transcriptional regulator"/>
    <property type="match status" value="1"/>
</dbReference>
<evidence type="ECO:0000256" key="4">
    <source>
        <dbReference type="ARBA" id="ARBA00023163"/>
    </source>
</evidence>
<evidence type="ECO:0000256" key="3">
    <source>
        <dbReference type="ARBA" id="ARBA00023125"/>
    </source>
</evidence>
<keyword evidence="2" id="KW-0805">Transcription regulation</keyword>
<name>A0A3M2HIW2_9GAMM</name>
<comment type="caution">
    <text evidence="6">The sequence shown here is derived from an EMBL/GenBank/DDBJ whole genome shotgun (WGS) entry which is preliminary data.</text>
</comment>
<dbReference type="PRINTS" id="PR00039">
    <property type="entry name" value="HTHLYSR"/>
</dbReference>
<evidence type="ECO:0000256" key="1">
    <source>
        <dbReference type="ARBA" id="ARBA00009437"/>
    </source>
</evidence>
<dbReference type="GO" id="GO:0000976">
    <property type="term" value="F:transcription cis-regulatory region binding"/>
    <property type="evidence" value="ECO:0007669"/>
    <property type="project" value="TreeGrafter"/>
</dbReference>
<dbReference type="Gene3D" id="1.10.10.10">
    <property type="entry name" value="Winged helix-like DNA-binding domain superfamily/Winged helix DNA-binding domain"/>
    <property type="match status" value="1"/>
</dbReference>
<sequence length="291" mass="31831">MNPSPESLESFVHAASCGSFSAAARRLGKSQSTISEAIARLEIDLGVELFERGVRQLKLTDAGGTLLAHAEEVLAAGERLKRHAAMLAGGLEARLTLALSDAYQHGQHEERLCELDERYPDLEFECLIAEGADVLDLVSQGRAHVGLIAAQSGYDASIGHARLAHGAIFGIFVRHDHHLAALESVDTEALAQWRRLRLRSVVGNDNNDDDMGFVSARCWTAPDHVLLMEMAALGFGWAILPRSLVQAYEPGRLKELDMNGWPKQTAVDAVWSRQRPLGPAAAWLLDRLIKF</sequence>
<dbReference type="PROSITE" id="PS50931">
    <property type="entry name" value="HTH_LYSR"/>
    <property type="match status" value="1"/>
</dbReference>
<dbReference type="PANTHER" id="PTHR30126">
    <property type="entry name" value="HTH-TYPE TRANSCRIPTIONAL REGULATOR"/>
    <property type="match status" value="1"/>
</dbReference>
<keyword evidence="3" id="KW-0238">DNA-binding</keyword>
<evidence type="ECO:0000313" key="7">
    <source>
        <dbReference type="Proteomes" id="UP000269774"/>
    </source>
</evidence>
<dbReference type="Pfam" id="PF00126">
    <property type="entry name" value="HTH_1"/>
    <property type="match status" value="1"/>
</dbReference>
<feature type="domain" description="HTH lysR-type" evidence="5">
    <location>
        <begin position="3"/>
        <end position="60"/>
    </location>
</feature>
<evidence type="ECO:0000313" key="6">
    <source>
        <dbReference type="EMBL" id="RMH89661.1"/>
    </source>
</evidence>
<comment type="similarity">
    <text evidence="1">Belongs to the LysR transcriptional regulatory family.</text>
</comment>
<dbReference type="InterPro" id="IPR036390">
    <property type="entry name" value="WH_DNA-bd_sf"/>
</dbReference>
<dbReference type="GO" id="GO:0003700">
    <property type="term" value="F:DNA-binding transcription factor activity"/>
    <property type="evidence" value="ECO:0007669"/>
    <property type="project" value="InterPro"/>
</dbReference>
<dbReference type="SUPFAM" id="SSF46785">
    <property type="entry name" value="Winged helix' DNA-binding domain"/>
    <property type="match status" value="1"/>
</dbReference>
<dbReference type="Proteomes" id="UP000269774">
    <property type="component" value="Unassembled WGS sequence"/>
</dbReference>
<dbReference type="InterPro" id="IPR000847">
    <property type="entry name" value="LysR_HTH_N"/>
</dbReference>
<organism evidence="6 7">
    <name type="scientific">Stutzerimonas zhaodongensis</name>
    <dbReference type="NCBI Taxonomy" id="1176257"/>
    <lineage>
        <taxon>Bacteria</taxon>
        <taxon>Pseudomonadati</taxon>
        <taxon>Pseudomonadota</taxon>
        <taxon>Gammaproteobacteria</taxon>
        <taxon>Pseudomonadales</taxon>
        <taxon>Pseudomonadaceae</taxon>
        <taxon>Stutzerimonas</taxon>
    </lineage>
</organism>
<accession>A0A3M2HIW2</accession>
<dbReference type="RefSeq" id="WP_122164858.1">
    <property type="nucleotide sequence ID" value="NZ_JAMOIB010000005.1"/>
</dbReference>
<keyword evidence="4" id="KW-0804">Transcription</keyword>
<protein>
    <submittedName>
        <fullName evidence="6">LysR family transcriptional regulator</fullName>
    </submittedName>
</protein>
<dbReference type="AlphaFoldDB" id="A0A3M2HIW2"/>
<dbReference type="InterPro" id="IPR005119">
    <property type="entry name" value="LysR_subst-bd"/>
</dbReference>
<dbReference type="EMBL" id="RFFM01000002">
    <property type="protein sequence ID" value="RMH89661.1"/>
    <property type="molecule type" value="Genomic_DNA"/>
</dbReference>